<feature type="transmembrane region" description="Helical" evidence="2">
    <location>
        <begin position="77"/>
        <end position="98"/>
    </location>
</feature>
<keyword evidence="2" id="KW-0812">Transmembrane</keyword>
<feature type="compositionally biased region" description="Low complexity" evidence="1">
    <location>
        <begin position="1"/>
        <end position="15"/>
    </location>
</feature>
<feature type="transmembrane region" description="Helical" evidence="2">
    <location>
        <begin position="38"/>
        <end position="56"/>
    </location>
</feature>
<sequence length="114" mass="12685">SQQSSLLLPSYSNTNPTPPPPQQDEQLPDQIEDFTIKLIHGFAAFLSSLSLIRYMLLSRKESQLFIAINHSKHMLTGYLTGVGILFAGWILLSVSVYGRYNSIHEKSFGSASKV</sequence>
<feature type="region of interest" description="Disordered" evidence="1">
    <location>
        <begin position="1"/>
        <end position="27"/>
    </location>
</feature>
<dbReference type="Proteomes" id="UP000324800">
    <property type="component" value="Unassembled WGS sequence"/>
</dbReference>
<keyword evidence="2" id="KW-1133">Transmembrane helix</keyword>
<dbReference type="EMBL" id="SNRW01043460">
    <property type="protein sequence ID" value="KAA6327861.1"/>
    <property type="molecule type" value="Genomic_DNA"/>
</dbReference>
<evidence type="ECO:0000313" key="4">
    <source>
        <dbReference type="Proteomes" id="UP000324800"/>
    </source>
</evidence>
<evidence type="ECO:0000256" key="2">
    <source>
        <dbReference type="SAM" id="Phobius"/>
    </source>
</evidence>
<reference evidence="3 4" key="1">
    <citation type="submission" date="2019-03" db="EMBL/GenBank/DDBJ databases">
        <title>Single cell metagenomics reveals metabolic interactions within the superorganism composed of flagellate Streblomastix strix and complex community of Bacteroidetes bacteria on its surface.</title>
        <authorList>
            <person name="Treitli S.C."/>
            <person name="Kolisko M."/>
            <person name="Husnik F."/>
            <person name="Keeling P."/>
            <person name="Hampl V."/>
        </authorList>
    </citation>
    <scope>NUCLEOTIDE SEQUENCE [LARGE SCALE GENOMIC DNA]</scope>
    <source>
        <strain evidence="3">ST1C</strain>
    </source>
</reference>
<organism evidence="3 4">
    <name type="scientific">Streblomastix strix</name>
    <dbReference type="NCBI Taxonomy" id="222440"/>
    <lineage>
        <taxon>Eukaryota</taxon>
        <taxon>Metamonada</taxon>
        <taxon>Preaxostyla</taxon>
        <taxon>Oxymonadida</taxon>
        <taxon>Streblomastigidae</taxon>
        <taxon>Streblomastix</taxon>
    </lineage>
</organism>
<name>A0A5J4R4C6_9EUKA</name>
<dbReference type="AlphaFoldDB" id="A0A5J4R4C6"/>
<protein>
    <submittedName>
        <fullName evidence="3">Uncharacterized protein</fullName>
    </submittedName>
</protein>
<accession>A0A5J4R4C6</accession>
<evidence type="ECO:0000256" key="1">
    <source>
        <dbReference type="SAM" id="MobiDB-lite"/>
    </source>
</evidence>
<feature type="non-terminal residue" evidence="3">
    <location>
        <position position="1"/>
    </location>
</feature>
<keyword evidence="2" id="KW-0472">Membrane</keyword>
<evidence type="ECO:0000313" key="3">
    <source>
        <dbReference type="EMBL" id="KAA6327861.1"/>
    </source>
</evidence>
<gene>
    <name evidence="3" type="ORF">EZS28_053782</name>
</gene>
<proteinExistence type="predicted"/>
<comment type="caution">
    <text evidence="3">The sequence shown here is derived from an EMBL/GenBank/DDBJ whole genome shotgun (WGS) entry which is preliminary data.</text>
</comment>